<evidence type="ECO:0000313" key="2">
    <source>
        <dbReference type="Proteomes" id="UP000805193"/>
    </source>
</evidence>
<protein>
    <submittedName>
        <fullName evidence="1">Uncharacterized protein</fullName>
    </submittedName>
</protein>
<dbReference type="Proteomes" id="UP000805193">
    <property type="component" value="Unassembled WGS sequence"/>
</dbReference>
<organism evidence="1 2">
    <name type="scientific">Ixodes persulcatus</name>
    <name type="common">Taiga tick</name>
    <dbReference type="NCBI Taxonomy" id="34615"/>
    <lineage>
        <taxon>Eukaryota</taxon>
        <taxon>Metazoa</taxon>
        <taxon>Ecdysozoa</taxon>
        <taxon>Arthropoda</taxon>
        <taxon>Chelicerata</taxon>
        <taxon>Arachnida</taxon>
        <taxon>Acari</taxon>
        <taxon>Parasitiformes</taxon>
        <taxon>Ixodida</taxon>
        <taxon>Ixodoidea</taxon>
        <taxon>Ixodidae</taxon>
        <taxon>Ixodinae</taxon>
        <taxon>Ixodes</taxon>
    </lineage>
</organism>
<accession>A0AC60QMZ1</accession>
<keyword evidence="2" id="KW-1185">Reference proteome</keyword>
<dbReference type="EMBL" id="JABSTQ010008323">
    <property type="protein sequence ID" value="KAG0434639.1"/>
    <property type="molecule type" value="Genomic_DNA"/>
</dbReference>
<comment type="caution">
    <text evidence="1">The sequence shown here is derived from an EMBL/GenBank/DDBJ whole genome shotgun (WGS) entry which is preliminary data.</text>
</comment>
<evidence type="ECO:0000313" key="1">
    <source>
        <dbReference type="EMBL" id="KAG0434639.1"/>
    </source>
</evidence>
<gene>
    <name evidence="1" type="ORF">HPB47_018977</name>
</gene>
<name>A0AC60QMZ1_IXOPE</name>
<sequence length="139" mass="15349">MDNEVALALPSRRALLQTIRRARNATRPPEPTCAEDVDIVSPYNQTLDGQDFLLYQGSAQGTHFLIFGTADNMNLLCDSTTVLGDGTFFVTPKIYNQLYTLHGWCGLAASAQKMLPLVYILATSRTEESYVHVFEVGSC</sequence>
<proteinExistence type="predicted"/>
<reference evidence="1 2" key="1">
    <citation type="journal article" date="2020" name="Cell">
        <title>Large-Scale Comparative Analyses of Tick Genomes Elucidate Their Genetic Diversity and Vector Capacities.</title>
        <authorList>
            <consortium name="Tick Genome and Microbiome Consortium (TIGMIC)"/>
            <person name="Jia N."/>
            <person name="Wang J."/>
            <person name="Shi W."/>
            <person name="Du L."/>
            <person name="Sun Y."/>
            <person name="Zhan W."/>
            <person name="Jiang J.F."/>
            <person name="Wang Q."/>
            <person name="Zhang B."/>
            <person name="Ji P."/>
            <person name="Bell-Sakyi L."/>
            <person name="Cui X.M."/>
            <person name="Yuan T.T."/>
            <person name="Jiang B.G."/>
            <person name="Yang W.F."/>
            <person name="Lam T.T."/>
            <person name="Chang Q.C."/>
            <person name="Ding S.J."/>
            <person name="Wang X.J."/>
            <person name="Zhu J.G."/>
            <person name="Ruan X.D."/>
            <person name="Zhao L."/>
            <person name="Wei J.T."/>
            <person name="Ye R.Z."/>
            <person name="Que T.C."/>
            <person name="Du C.H."/>
            <person name="Zhou Y.H."/>
            <person name="Cheng J.X."/>
            <person name="Dai P.F."/>
            <person name="Guo W.B."/>
            <person name="Han X.H."/>
            <person name="Huang E.J."/>
            <person name="Li L.F."/>
            <person name="Wei W."/>
            <person name="Gao Y.C."/>
            <person name="Liu J.Z."/>
            <person name="Shao H.Z."/>
            <person name="Wang X."/>
            <person name="Wang C.C."/>
            <person name="Yang T.C."/>
            <person name="Huo Q.B."/>
            <person name="Li W."/>
            <person name="Chen H.Y."/>
            <person name="Chen S.E."/>
            <person name="Zhou L.G."/>
            <person name="Ni X.B."/>
            <person name="Tian J.H."/>
            <person name="Sheng Y."/>
            <person name="Liu T."/>
            <person name="Pan Y.S."/>
            <person name="Xia L.Y."/>
            <person name="Li J."/>
            <person name="Zhao F."/>
            <person name="Cao W.C."/>
        </authorList>
    </citation>
    <scope>NUCLEOTIDE SEQUENCE [LARGE SCALE GENOMIC DNA]</scope>
    <source>
        <strain evidence="1">Iper-2018</strain>
    </source>
</reference>